<dbReference type="AlphaFoldDB" id="A0A8J3S1D7"/>
<dbReference type="Gene3D" id="3.30.200.20">
    <property type="entry name" value="Phosphorylase Kinase, domain 1"/>
    <property type="match status" value="1"/>
</dbReference>
<dbReference type="SUPFAM" id="SSF56112">
    <property type="entry name" value="Protein kinase-like (PK-like)"/>
    <property type="match status" value="1"/>
</dbReference>
<name>A0A8J3S1D7_PLARO</name>
<dbReference type="GO" id="GO:0016301">
    <property type="term" value="F:kinase activity"/>
    <property type="evidence" value="ECO:0007669"/>
    <property type="project" value="UniProtKB-KW"/>
</dbReference>
<keyword evidence="4" id="KW-1185">Reference proteome</keyword>
<feature type="transmembrane region" description="Helical" evidence="2">
    <location>
        <begin position="241"/>
        <end position="262"/>
    </location>
</feature>
<evidence type="ECO:0000313" key="3">
    <source>
        <dbReference type="EMBL" id="GIH85792.1"/>
    </source>
</evidence>
<keyword evidence="2" id="KW-0472">Membrane</keyword>
<dbReference type="InterPro" id="IPR011009">
    <property type="entry name" value="Kinase-like_dom_sf"/>
</dbReference>
<reference evidence="3" key="1">
    <citation type="submission" date="2021-01" db="EMBL/GenBank/DDBJ databases">
        <title>Whole genome shotgun sequence of Planobispora rosea NBRC 15558.</title>
        <authorList>
            <person name="Komaki H."/>
            <person name="Tamura T."/>
        </authorList>
    </citation>
    <scope>NUCLEOTIDE SEQUENCE</scope>
    <source>
        <strain evidence="3">NBRC 15558</strain>
    </source>
</reference>
<sequence length="446" mass="47216">MSDPNLLAGRYRLLERRDPTGTSWRSRDETLNRDVTISEVRLPPPGPHHDWLLGQIRAAAELRHPGVITLHDVIPGPGLMWLILESADGRSLAQTVRAEGPLPAERAAEVGLAVLDALTAAQRHGVRLTATPDTILLTPDGRVVLTGVAAPVPADDLRDLGAALYTAVEGHLPETRTAPRMADGTPLADPGTGVTASGPLAPLLDGLLSADPARRPDATSVRLTLESLAPRPAPSRRRSPLLAVALAVVAALVVTGGVWWAVSGARAPDPAPGPAPAAAPVPLPTFFTEEIDPCALVSEQQASDLRLDTAPSRGGSKRCNWGAIGGEPGSFQFTLQIEAFRLSSVKVARENYTRFRKETAGRTATGVGLPLTVGRELEAVPGIADEAFTKEVTNGLTYTTTVIFRARNLVVTVQYSRRSAEDSGGATREGALKTTRWILGTLSRTK</sequence>
<protein>
    <submittedName>
        <fullName evidence="3">Protein kinase</fullName>
    </submittedName>
</protein>
<dbReference type="RefSeq" id="WP_068921541.1">
    <property type="nucleotide sequence ID" value="NZ_BMQP01000021.1"/>
</dbReference>
<dbReference type="Gene3D" id="1.10.510.10">
    <property type="entry name" value="Transferase(Phosphotransferase) domain 1"/>
    <property type="match status" value="1"/>
</dbReference>
<dbReference type="Proteomes" id="UP000655044">
    <property type="component" value="Unassembled WGS sequence"/>
</dbReference>
<dbReference type="EMBL" id="BOOI01000039">
    <property type="protein sequence ID" value="GIH85792.1"/>
    <property type="molecule type" value="Genomic_DNA"/>
</dbReference>
<feature type="region of interest" description="Disordered" evidence="1">
    <location>
        <begin position="175"/>
        <end position="196"/>
    </location>
</feature>
<keyword evidence="3" id="KW-0418">Kinase</keyword>
<proteinExistence type="predicted"/>
<accession>A0A8J3S1D7</accession>
<keyword evidence="3" id="KW-0808">Transferase</keyword>
<evidence type="ECO:0000256" key="1">
    <source>
        <dbReference type="SAM" id="MobiDB-lite"/>
    </source>
</evidence>
<gene>
    <name evidence="3" type="ORF">Pro02_42000</name>
</gene>
<dbReference type="OrthoDB" id="3517177at2"/>
<evidence type="ECO:0000313" key="4">
    <source>
        <dbReference type="Proteomes" id="UP000655044"/>
    </source>
</evidence>
<comment type="caution">
    <text evidence="3">The sequence shown here is derived from an EMBL/GenBank/DDBJ whole genome shotgun (WGS) entry which is preliminary data.</text>
</comment>
<organism evidence="3 4">
    <name type="scientific">Planobispora rosea</name>
    <dbReference type="NCBI Taxonomy" id="35762"/>
    <lineage>
        <taxon>Bacteria</taxon>
        <taxon>Bacillati</taxon>
        <taxon>Actinomycetota</taxon>
        <taxon>Actinomycetes</taxon>
        <taxon>Streptosporangiales</taxon>
        <taxon>Streptosporangiaceae</taxon>
        <taxon>Planobispora</taxon>
    </lineage>
</organism>
<evidence type="ECO:0000256" key="2">
    <source>
        <dbReference type="SAM" id="Phobius"/>
    </source>
</evidence>
<keyword evidence="2" id="KW-0812">Transmembrane</keyword>
<keyword evidence="2" id="KW-1133">Transmembrane helix</keyword>